<sequence length="88" mass="8996">MGLGIANVLQPGVGFEHSTTAAVSAVSASEIPTLGQFFLSMIPANIFDAMAKGNVLQVILIAVLVGVALVFLGEKAEGVKTLCNQPPT</sequence>
<evidence type="ECO:0000313" key="8">
    <source>
        <dbReference type="Proteomes" id="UP000243073"/>
    </source>
</evidence>
<evidence type="ECO:0000313" key="7">
    <source>
        <dbReference type="EMBL" id="OIN13779.1"/>
    </source>
</evidence>
<keyword evidence="5 6" id="KW-0472">Membrane</keyword>
<dbReference type="Gene3D" id="1.10.3860.10">
    <property type="entry name" value="Sodium:dicarboxylate symporter"/>
    <property type="match status" value="1"/>
</dbReference>
<reference evidence="7 8" key="1">
    <citation type="submission" date="2016-07" db="EMBL/GenBank/DDBJ databases">
        <title>Draft Genome Sequence of Oceanisphaera psychrotolerans, isolated from coastal sediment samples.</title>
        <authorList>
            <person name="Zhuo S."/>
            <person name="Ruan Z."/>
        </authorList>
    </citation>
    <scope>NUCLEOTIDE SEQUENCE [LARGE SCALE GENOMIC DNA]</scope>
    <source>
        <strain evidence="7 8">LAM-WHM-ZC</strain>
    </source>
</reference>
<evidence type="ECO:0000256" key="4">
    <source>
        <dbReference type="ARBA" id="ARBA00022989"/>
    </source>
</evidence>
<feature type="transmembrane region" description="Helical" evidence="6">
    <location>
        <begin position="55"/>
        <end position="72"/>
    </location>
</feature>
<evidence type="ECO:0000256" key="2">
    <source>
        <dbReference type="ARBA" id="ARBA00022448"/>
    </source>
</evidence>
<keyword evidence="4 6" id="KW-1133">Transmembrane helix</keyword>
<dbReference type="GO" id="GO:0016020">
    <property type="term" value="C:membrane"/>
    <property type="evidence" value="ECO:0007669"/>
    <property type="project" value="UniProtKB-SubCell"/>
</dbReference>
<evidence type="ECO:0000256" key="6">
    <source>
        <dbReference type="SAM" id="Phobius"/>
    </source>
</evidence>
<dbReference type="Proteomes" id="UP000243073">
    <property type="component" value="Unassembled WGS sequence"/>
</dbReference>
<gene>
    <name evidence="7" type="ORF">BFR47_09700</name>
</gene>
<evidence type="ECO:0000256" key="1">
    <source>
        <dbReference type="ARBA" id="ARBA00004141"/>
    </source>
</evidence>
<evidence type="ECO:0000256" key="3">
    <source>
        <dbReference type="ARBA" id="ARBA00022692"/>
    </source>
</evidence>
<keyword evidence="3 6" id="KW-0812">Transmembrane</keyword>
<proteinExistence type="predicted"/>
<dbReference type="Pfam" id="PF00375">
    <property type="entry name" value="SDF"/>
    <property type="match status" value="1"/>
</dbReference>
<accession>A0A1J4QH41</accession>
<dbReference type="EMBL" id="MDKE01000005">
    <property type="protein sequence ID" value="OIN13779.1"/>
    <property type="molecule type" value="Genomic_DNA"/>
</dbReference>
<keyword evidence="2" id="KW-0813">Transport</keyword>
<dbReference type="SUPFAM" id="SSF118215">
    <property type="entry name" value="Proton glutamate symport protein"/>
    <property type="match status" value="1"/>
</dbReference>
<keyword evidence="8" id="KW-1185">Reference proteome</keyword>
<comment type="caution">
    <text evidence="7">The sequence shown here is derived from an EMBL/GenBank/DDBJ whole genome shotgun (WGS) entry which is preliminary data.</text>
</comment>
<dbReference type="GO" id="GO:0015293">
    <property type="term" value="F:symporter activity"/>
    <property type="evidence" value="ECO:0007669"/>
    <property type="project" value="InterPro"/>
</dbReference>
<dbReference type="InterPro" id="IPR036458">
    <property type="entry name" value="Na:dicarbo_symporter_sf"/>
</dbReference>
<dbReference type="STRING" id="1414654.BFR47_09700"/>
<evidence type="ECO:0000256" key="5">
    <source>
        <dbReference type="ARBA" id="ARBA00023136"/>
    </source>
</evidence>
<protein>
    <submittedName>
        <fullName evidence="7">Uncharacterized protein</fullName>
    </submittedName>
</protein>
<organism evidence="7 8">
    <name type="scientific">Oceanisphaera psychrotolerans</name>
    <dbReference type="NCBI Taxonomy" id="1414654"/>
    <lineage>
        <taxon>Bacteria</taxon>
        <taxon>Pseudomonadati</taxon>
        <taxon>Pseudomonadota</taxon>
        <taxon>Gammaproteobacteria</taxon>
        <taxon>Aeromonadales</taxon>
        <taxon>Aeromonadaceae</taxon>
        <taxon>Oceanisphaera</taxon>
    </lineage>
</organism>
<dbReference type="AlphaFoldDB" id="A0A1J4QH41"/>
<name>A0A1J4QH41_9GAMM</name>
<comment type="subcellular location">
    <subcellularLocation>
        <location evidence="1">Membrane</location>
        <topology evidence="1">Multi-pass membrane protein</topology>
    </subcellularLocation>
</comment>
<dbReference type="InterPro" id="IPR001991">
    <property type="entry name" value="Na-dicarboxylate_symporter"/>
</dbReference>